<feature type="compositionally biased region" description="Basic and acidic residues" evidence="5">
    <location>
        <begin position="304"/>
        <end position="313"/>
    </location>
</feature>
<dbReference type="SUPFAM" id="SSF46785">
    <property type="entry name" value="Winged helix' DNA-binding domain"/>
    <property type="match status" value="1"/>
</dbReference>
<accession>A0ABY2JEE0</accession>
<dbReference type="InterPro" id="IPR036388">
    <property type="entry name" value="WH-like_DNA-bd_sf"/>
</dbReference>
<dbReference type="SUPFAM" id="SSF53850">
    <property type="entry name" value="Periplasmic binding protein-like II"/>
    <property type="match status" value="1"/>
</dbReference>
<organism evidence="7 8">
    <name type="scientific">Cryobacterium sinapicolor</name>
    <dbReference type="NCBI Taxonomy" id="1259236"/>
    <lineage>
        <taxon>Bacteria</taxon>
        <taxon>Bacillati</taxon>
        <taxon>Actinomycetota</taxon>
        <taxon>Actinomycetes</taxon>
        <taxon>Micrococcales</taxon>
        <taxon>Microbacteriaceae</taxon>
        <taxon>Cryobacterium</taxon>
    </lineage>
</organism>
<keyword evidence="4" id="KW-0804">Transcription</keyword>
<dbReference type="Gene3D" id="3.40.190.290">
    <property type="match status" value="1"/>
</dbReference>
<dbReference type="PROSITE" id="PS50931">
    <property type="entry name" value="HTH_LYSR"/>
    <property type="match status" value="1"/>
</dbReference>
<dbReference type="Proteomes" id="UP000297853">
    <property type="component" value="Unassembled WGS sequence"/>
</dbReference>
<evidence type="ECO:0000256" key="2">
    <source>
        <dbReference type="ARBA" id="ARBA00023015"/>
    </source>
</evidence>
<evidence type="ECO:0000259" key="6">
    <source>
        <dbReference type="PROSITE" id="PS50931"/>
    </source>
</evidence>
<dbReference type="Pfam" id="PF03466">
    <property type="entry name" value="LysR_substrate"/>
    <property type="match status" value="1"/>
</dbReference>
<reference evidence="7 8" key="1">
    <citation type="submission" date="2019-03" db="EMBL/GenBank/DDBJ databases">
        <title>Genomics of glacier-inhabiting Cryobacterium strains.</title>
        <authorList>
            <person name="Liu Q."/>
            <person name="Xin Y.-H."/>
        </authorList>
    </citation>
    <scope>NUCLEOTIDE SEQUENCE [LARGE SCALE GENOMIC DNA]</scope>
    <source>
        <strain evidence="7 8">TMT1-23-1</strain>
    </source>
</reference>
<evidence type="ECO:0000256" key="1">
    <source>
        <dbReference type="ARBA" id="ARBA00009437"/>
    </source>
</evidence>
<dbReference type="PANTHER" id="PTHR30346:SF30">
    <property type="entry name" value="SMALL NEUTRAL PROTEASE REGULATORY PROTEIN"/>
    <property type="match status" value="1"/>
</dbReference>
<feature type="domain" description="HTH lysR-type" evidence="6">
    <location>
        <begin position="1"/>
        <end position="56"/>
    </location>
</feature>
<keyword evidence="8" id="KW-1185">Reference proteome</keyword>
<comment type="caution">
    <text evidence="7">The sequence shown here is derived from an EMBL/GenBank/DDBJ whole genome shotgun (WGS) entry which is preliminary data.</text>
</comment>
<proteinExistence type="inferred from homology"/>
<dbReference type="Pfam" id="PF00126">
    <property type="entry name" value="HTH_1"/>
    <property type="match status" value="1"/>
</dbReference>
<name>A0ABY2JEE0_9MICO</name>
<evidence type="ECO:0000256" key="3">
    <source>
        <dbReference type="ARBA" id="ARBA00023125"/>
    </source>
</evidence>
<evidence type="ECO:0000313" key="7">
    <source>
        <dbReference type="EMBL" id="TFD03935.1"/>
    </source>
</evidence>
<evidence type="ECO:0000256" key="4">
    <source>
        <dbReference type="ARBA" id="ARBA00023163"/>
    </source>
</evidence>
<sequence>MRHLEFFSAVAGELSFTRAADRLTIAQSAVSAGIRSLESELGVELFDRSRRQIRLTTTGEVLLPRVRDALDAVNEVRDAAQETTRAITGSIVIGLMTSVTLVNVPRLLGLFRAGHPGVGVRLRAARRGSAGLVDELVSGELDLAFLALSGPAPTALLAVPIASSPMVLVVPKGHRLAQAQAVELGDLVPEEFIDLPPGYASRRIVDDAFTAAGLERRVMIEVSDIGTAAEYVSNGLGVALLPEFTAQDALGVHRLPVANLPNFTVYLAASRKRRASAAVRAFVELALAADEAQGSPAAHPSSLRPRERPGSRY</sequence>
<dbReference type="PRINTS" id="PR00039">
    <property type="entry name" value="HTHLYSR"/>
</dbReference>
<keyword evidence="3" id="KW-0238">DNA-binding</keyword>
<comment type="similarity">
    <text evidence="1">Belongs to the LysR transcriptional regulatory family.</text>
</comment>
<gene>
    <name evidence="7" type="ORF">E3T28_03615</name>
</gene>
<dbReference type="InterPro" id="IPR005119">
    <property type="entry name" value="LysR_subst-bd"/>
</dbReference>
<keyword evidence="2" id="KW-0805">Transcription regulation</keyword>
<dbReference type="InterPro" id="IPR036390">
    <property type="entry name" value="WH_DNA-bd_sf"/>
</dbReference>
<evidence type="ECO:0000256" key="5">
    <source>
        <dbReference type="SAM" id="MobiDB-lite"/>
    </source>
</evidence>
<protein>
    <submittedName>
        <fullName evidence="7">LysR family transcriptional regulator</fullName>
    </submittedName>
</protein>
<dbReference type="EMBL" id="SOGQ01000015">
    <property type="protein sequence ID" value="TFD03935.1"/>
    <property type="molecule type" value="Genomic_DNA"/>
</dbReference>
<dbReference type="Gene3D" id="1.10.10.10">
    <property type="entry name" value="Winged helix-like DNA-binding domain superfamily/Winged helix DNA-binding domain"/>
    <property type="match status" value="1"/>
</dbReference>
<dbReference type="PANTHER" id="PTHR30346">
    <property type="entry name" value="TRANSCRIPTIONAL DUAL REGULATOR HCAR-RELATED"/>
    <property type="match status" value="1"/>
</dbReference>
<dbReference type="InterPro" id="IPR000847">
    <property type="entry name" value="LysR_HTH_N"/>
</dbReference>
<feature type="region of interest" description="Disordered" evidence="5">
    <location>
        <begin position="291"/>
        <end position="313"/>
    </location>
</feature>
<evidence type="ECO:0000313" key="8">
    <source>
        <dbReference type="Proteomes" id="UP000297853"/>
    </source>
</evidence>